<accession>A0A2P2LH22</accession>
<reference evidence="1" key="1">
    <citation type="submission" date="2018-02" db="EMBL/GenBank/DDBJ databases">
        <title>Rhizophora mucronata_Transcriptome.</title>
        <authorList>
            <person name="Meera S.P."/>
            <person name="Sreeshan A."/>
            <person name="Augustine A."/>
        </authorList>
    </citation>
    <scope>NUCLEOTIDE SEQUENCE</scope>
    <source>
        <tissue evidence="1">Leaf</tissue>
    </source>
</reference>
<dbReference type="AlphaFoldDB" id="A0A2P2LH22"/>
<proteinExistence type="predicted"/>
<sequence>MLNGVLLALILKLQTQQNLARKLIQR</sequence>
<organism evidence="1">
    <name type="scientific">Rhizophora mucronata</name>
    <name type="common">Asiatic mangrove</name>
    <dbReference type="NCBI Taxonomy" id="61149"/>
    <lineage>
        <taxon>Eukaryota</taxon>
        <taxon>Viridiplantae</taxon>
        <taxon>Streptophyta</taxon>
        <taxon>Embryophyta</taxon>
        <taxon>Tracheophyta</taxon>
        <taxon>Spermatophyta</taxon>
        <taxon>Magnoliopsida</taxon>
        <taxon>eudicotyledons</taxon>
        <taxon>Gunneridae</taxon>
        <taxon>Pentapetalae</taxon>
        <taxon>rosids</taxon>
        <taxon>fabids</taxon>
        <taxon>Malpighiales</taxon>
        <taxon>Rhizophoraceae</taxon>
        <taxon>Rhizophora</taxon>
    </lineage>
</organism>
<evidence type="ECO:0000313" key="1">
    <source>
        <dbReference type="EMBL" id="MBX17263.1"/>
    </source>
</evidence>
<dbReference type="EMBL" id="GGEC01036779">
    <property type="protein sequence ID" value="MBX17263.1"/>
    <property type="molecule type" value="Transcribed_RNA"/>
</dbReference>
<protein>
    <submittedName>
        <fullName evidence="1">Uncharacterized protein</fullName>
    </submittedName>
</protein>
<name>A0A2P2LH22_RHIMU</name>